<dbReference type="EMBL" id="LBMM01011704">
    <property type="protein sequence ID" value="KMQ86683.1"/>
    <property type="molecule type" value="Genomic_DNA"/>
</dbReference>
<dbReference type="Proteomes" id="UP000036403">
    <property type="component" value="Unassembled WGS sequence"/>
</dbReference>
<dbReference type="PROSITE" id="PS00028">
    <property type="entry name" value="ZINC_FINGER_C2H2_1"/>
    <property type="match status" value="1"/>
</dbReference>
<evidence type="ECO:0000313" key="4">
    <source>
        <dbReference type="Proteomes" id="UP000036403"/>
    </source>
</evidence>
<feature type="domain" description="C2H2-type" evidence="2">
    <location>
        <begin position="93"/>
        <end position="114"/>
    </location>
</feature>
<dbReference type="PaxDb" id="67767-A0A0J7K8D0"/>
<keyword evidence="4" id="KW-1185">Reference proteome</keyword>
<evidence type="ECO:0000256" key="1">
    <source>
        <dbReference type="SAM" id="MobiDB-lite"/>
    </source>
</evidence>
<feature type="region of interest" description="Disordered" evidence="1">
    <location>
        <begin position="1"/>
        <end position="36"/>
    </location>
</feature>
<dbReference type="OrthoDB" id="9802488at2759"/>
<evidence type="ECO:0000313" key="3">
    <source>
        <dbReference type="EMBL" id="KMQ86683.1"/>
    </source>
</evidence>
<dbReference type="AlphaFoldDB" id="A0A0J7K8D0"/>
<proteinExistence type="predicted"/>
<sequence>MNGEEEEASDAGASGLEASVADLSAADQEADGDDNGMIQANENEYTIMFPLTQPTIGCRICDNKRRRLEFLSLKDLDEHLKEQHRRAVLSWKCVACTKMFPKLHGVRCHYPKEHLLQKTLKQISDKRRTLIKNINVPLKINEDSKQGSDAEIVEIQNPELVVPVEAQQQLHGNVDIAQNPEALYT</sequence>
<comment type="caution">
    <text evidence="3">The sequence shown here is derived from an EMBL/GenBank/DDBJ whole genome shotgun (WGS) entry which is preliminary data.</text>
</comment>
<name>A0A0J7K8D0_LASNI</name>
<evidence type="ECO:0000259" key="2">
    <source>
        <dbReference type="PROSITE" id="PS00028"/>
    </source>
</evidence>
<feature type="compositionally biased region" description="Low complexity" evidence="1">
    <location>
        <begin position="10"/>
        <end position="19"/>
    </location>
</feature>
<organism evidence="3 4">
    <name type="scientific">Lasius niger</name>
    <name type="common">Black garden ant</name>
    <dbReference type="NCBI Taxonomy" id="67767"/>
    <lineage>
        <taxon>Eukaryota</taxon>
        <taxon>Metazoa</taxon>
        <taxon>Ecdysozoa</taxon>
        <taxon>Arthropoda</taxon>
        <taxon>Hexapoda</taxon>
        <taxon>Insecta</taxon>
        <taxon>Pterygota</taxon>
        <taxon>Neoptera</taxon>
        <taxon>Endopterygota</taxon>
        <taxon>Hymenoptera</taxon>
        <taxon>Apocrita</taxon>
        <taxon>Aculeata</taxon>
        <taxon>Formicoidea</taxon>
        <taxon>Formicidae</taxon>
        <taxon>Formicinae</taxon>
        <taxon>Lasius</taxon>
        <taxon>Lasius</taxon>
    </lineage>
</organism>
<reference evidence="3 4" key="1">
    <citation type="submission" date="2015-04" db="EMBL/GenBank/DDBJ databases">
        <title>Lasius niger genome sequencing.</title>
        <authorList>
            <person name="Konorov E.A."/>
            <person name="Nikitin M.A."/>
            <person name="Kirill M.V."/>
            <person name="Chang P."/>
        </authorList>
    </citation>
    <scope>NUCLEOTIDE SEQUENCE [LARGE SCALE GENOMIC DNA]</scope>
    <source>
        <tissue evidence="3">Whole</tissue>
    </source>
</reference>
<protein>
    <submittedName>
        <fullName evidence="3">Isoform a</fullName>
    </submittedName>
</protein>
<dbReference type="InterPro" id="IPR013087">
    <property type="entry name" value="Znf_C2H2_type"/>
</dbReference>
<accession>A0A0J7K8D0</accession>
<gene>
    <name evidence="3" type="ORF">RF55_14277</name>
</gene>